<name>A0A1G6SAS2_9GAMM</name>
<accession>A0A1G6SAS2</accession>
<reference evidence="4" key="1">
    <citation type="submission" date="2016-10" db="EMBL/GenBank/DDBJ databases">
        <authorList>
            <person name="Varghese N."/>
            <person name="Submissions S."/>
        </authorList>
    </citation>
    <scope>NUCLEOTIDE SEQUENCE [LARGE SCALE GENOMIC DNA]</scope>
    <source>
        <strain evidence="4">DSM 26382</strain>
    </source>
</reference>
<dbReference type="Gene3D" id="2.60.120.1440">
    <property type="match status" value="1"/>
</dbReference>
<dbReference type="RefSeq" id="WP_017678792.1">
    <property type="nucleotide sequence ID" value="NZ_FMZQ01000011.1"/>
</dbReference>
<dbReference type="GO" id="GO:0016989">
    <property type="term" value="F:sigma factor antagonist activity"/>
    <property type="evidence" value="ECO:0007669"/>
    <property type="project" value="TreeGrafter"/>
</dbReference>
<feature type="domain" description="FecR N-terminal" evidence="2">
    <location>
        <begin position="10"/>
        <end position="51"/>
    </location>
</feature>
<dbReference type="AlphaFoldDB" id="A0A1G6SAS2"/>
<evidence type="ECO:0000313" key="4">
    <source>
        <dbReference type="Proteomes" id="UP000199467"/>
    </source>
</evidence>
<dbReference type="Pfam" id="PF16220">
    <property type="entry name" value="DUF4880"/>
    <property type="match status" value="1"/>
</dbReference>
<evidence type="ECO:0000259" key="2">
    <source>
        <dbReference type="Pfam" id="PF16220"/>
    </source>
</evidence>
<sequence length="306" mass="33748">MTTEADLGSQAREWLVLLNSGRASAADHAAMERWRRTSAEHAKALAEAENLWALLGQVERPAAIVQAMHRRKRRWPLPLASAASLLLALWLTPPGWHADVRTQAGEIREITFEDGSRLQLNGATALDWNADADGQRRVRLYRGQVDFQVAADAVHPFVIEAGEARIRVTGTRFDVNLLGDQVLLAVSEGHVQVSDSEGTERAVQAGEQIAWRGGRLQSLQPLDAARALAWQRGRLVFRDRPLPEVFEELQRQQAQQVLFLDAAARELKVTGVFALDDPQALLRAIETALPVKLTHLPGVLLVSSDG</sequence>
<gene>
    <name evidence="3" type="ORF">SAMN05216576_11191</name>
</gene>
<dbReference type="Proteomes" id="UP000199467">
    <property type="component" value="Unassembled WGS sequence"/>
</dbReference>
<proteinExistence type="predicted"/>
<dbReference type="PIRSF" id="PIRSF018266">
    <property type="entry name" value="FecR"/>
    <property type="match status" value="1"/>
</dbReference>
<keyword evidence="4" id="KW-1185">Reference proteome</keyword>
<evidence type="ECO:0000313" key="3">
    <source>
        <dbReference type="EMBL" id="SDD13227.1"/>
    </source>
</evidence>
<dbReference type="InterPro" id="IPR032623">
    <property type="entry name" value="FecR_N"/>
</dbReference>
<organism evidence="3 4">
    <name type="scientific">Ectopseudomonas chengduensis</name>
    <dbReference type="NCBI Taxonomy" id="489632"/>
    <lineage>
        <taxon>Bacteria</taxon>
        <taxon>Pseudomonadati</taxon>
        <taxon>Pseudomonadota</taxon>
        <taxon>Gammaproteobacteria</taxon>
        <taxon>Pseudomonadales</taxon>
        <taxon>Pseudomonadaceae</taxon>
        <taxon>Ectopseudomonas</taxon>
    </lineage>
</organism>
<dbReference type="Gene3D" id="3.55.50.30">
    <property type="match status" value="1"/>
</dbReference>
<dbReference type="InterPro" id="IPR012373">
    <property type="entry name" value="Ferrdict_sens_TM"/>
</dbReference>
<evidence type="ECO:0000259" key="1">
    <source>
        <dbReference type="Pfam" id="PF04773"/>
    </source>
</evidence>
<dbReference type="Pfam" id="PF04773">
    <property type="entry name" value="FecR"/>
    <property type="match status" value="1"/>
</dbReference>
<protein>
    <submittedName>
        <fullName evidence="3">FecR family protein</fullName>
    </submittedName>
</protein>
<dbReference type="EMBL" id="FMZQ01000011">
    <property type="protein sequence ID" value="SDD13227.1"/>
    <property type="molecule type" value="Genomic_DNA"/>
</dbReference>
<feature type="domain" description="FecR protein" evidence="1">
    <location>
        <begin position="99"/>
        <end position="192"/>
    </location>
</feature>
<dbReference type="InterPro" id="IPR006860">
    <property type="entry name" value="FecR"/>
</dbReference>
<dbReference type="PANTHER" id="PTHR30273">
    <property type="entry name" value="PERIPLASMIC SIGNAL SENSOR AND SIGMA FACTOR ACTIVATOR FECR-RELATED"/>
    <property type="match status" value="1"/>
</dbReference>
<dbReference type="PANTHER" id="PTHR30273:SF2">
    <property type="entry name" value="PROTEIN FECR"/>
    <property type="match status" value="1"/>
</dbReference>